<feature type="compositionally biased region" description="Polar residues" evidence="8">
    <location>
        <begin position="240"/>
        <end position="252"/>
    </location>
</feature>
<dbReference type="SMART" id="SM01090">
    <property type="entry name" value="Copper-fist"/>
    <property type="match status" value="1"/>
</dbReference>
<keyword evidence="5" id="KW-0805">Transcription regulation</keyword>
<name>A0A8X7T0P7_9BASI</name>
<sequence length="433" mass="45739">MPVLEGVKFACEQCIIGHRTGKCNHNDGRELFPIRARGRPRSQCDACQEKRRTASWHSKCDCKPEPTPTPTPPVPAAPAPAPALAPIPKIEAGPAVVAARQRGYKISTGPQPRRMRKDRLRDEQRGFKYLGAASSSSSPSSRAVAAPATASSSPSPSPSSSPLSSSTLRLVEVAQQAAEAALAIQSFAGPSNVGASTSFLAPEPALFLSPPPSFDSRLSNSDWHYASLPPPPPPPPPPGTTLSQTFAPSSTIEPPPSFLDSEPRIDALLQAINVVRQGPASIKCSCKGSCRCLSCAGRPQYNQVDRDTQGSCCGSSKRKPQRSAKRRTEDEEGQRAPKRTKRAVDVDRADLQLSPHPQLSSSSISSTTANDADEDDGDEEEDEEEPADDCASCGACDLELKLPSGIPDVDRFAAAGTPTATYAGSRPGPGMTV</sequence>
<feature type="compositionally biased region" description="Pro residues" evidence="8">
    <location>
        <begin position="228"/>
        <end position="239"/>
    </location>
</feature>
<dbReference type="GO" id="GO:0000981">
    <property type="term" value="F:DNA-binding transcription factor activity, RNA polymerase II-specific"/>
    <property type="evidence" value="ECO:0007669"/>
    <property type="project" value="TreeGrafter"/>
</dbReference>
<evidence type="ECO:0000256" key="8">
    <source>
        <dbReference type="SAM" id="MobiDB-lite"/>
    </source>
</evidence>
<evidence type="ECO:0000256" key="3">
    <source>
        <dbReference type="ARBA" id="ARBA00022833"/>
    </source>
</evidence>
<evidence type="ECO:0000256" key="4">
    <source>
        <dbReference type="ARBA" id="ARBA00023008"/>
    </source>
</evidence>
<feature type="compositionally biased region" description="Low complexity" evidence="8">
    <location>
        <begin position="132"/>
        <end position="164"/>
    </location>
</feature>
<dbReference type="Proteomes" id="UP000077684">
    <property type="component" value="Unassembled WGS sequence"/>
</dbReference>
<keyword evidence="2" id="KW-0479">Metal-binding</keyword>
<gene>
    <name evidence="10" type="ORF">A4X06_0g864</name>
</gene>
<feature type="region of interest" description="Disordered" evidence="8">
    <location>
        <begin position="304"/>
        <end position="391"/>
    </location>
</feature>
<feature type="domain" description="Copper-fist" evidence="9">
    <location>
        <begin position="1"/>
        <end position="41"/>
    </location>
</feature>
<keyword evidence="7" id="KW-0539">Nucleus</keyword>
<feature type="compositionally biased region" description="Basic residues" evidence="8">
    <location>
        <begin position="316"/>
        <end position="325"/>
    </location>
</feature>
<dbReference type="PANTHER" id="PTHR28088">
    <property type="entry name" value="TRANSCRIPTIONAL ACTIVATOR HAA1-RELATED"/>
    <property type="match status" value="1"/>
</dbReference>
<dbReference type="GO" id="GO:0000978">
    <property type="term" value="F:RNA polymerase II cis-regulatory region sequence-specific DNA binding"/>
    <property type="evidence" value="ECO:0007669"/>
    <property type="project" value="TreeGrafter"/>
</dbReference>
<evidence type="ECO:0000256" key="7">
    <source>
        <dbReference type="ARBA" id="ARBA00023242"/>
    </source>
</evidence>
<dbReference type="Gene3D" id="3.90.430.10">
    <property type="entry name" value="Copper fist DNA-binding domain"/>
    <property type="match status" value="1"/>
</dbReference>
<proteinExistence type="predicted"/>
<comment type="caution">
    <text evidence="10">The sequence shown here is derived from an EMBL/GenBank/DDBJ whole genome shotgun (WGS) entry which is preliminary data.</text>
</comment>
<keyword evidence="6" id="KW-0804">Transcription</keyword>
<organism evidence="10 11">
    <name type="scientific">Tilletia controversa</name>
    <name type="common">dwarf bunt fungus</name>
    <dbReference type="NCBI Taxonomy" id="13291"/>
    <lineage>
        <taxon>Eukaryota</taxon>
        <taxon>Fungi</taxon>
        <taxon>Dikarya</taxon>
        <taxon>Basidiomycota</taxon>
        <taxon>Ustilaginomycotina</taxon>
        <taxon>Exobasidiomycetes</taxon>
        <taxon>Tilletiales</taxon>
        <taxon>Tilletiaceae</taxon>
        <taxon>Tilletia</taxon>
    </lineage>
</organism>
<comment type="subcellular location">
    <subcellularLocation>
        <location evidence="1">Nucleus</location>
    </subcellularLocation>
</comment>
<feature type="compositionally biased region" description="Pro residues" evidence="8">
    <location>
        <begin position="65"/>
        <end position="80"/>
    </location>
</feature>
<dbReference type="GO" id="GO:0006878">
    <property type="term" value="P:intracellular copper ion homeostasis"/>
    <property type="evidence" value="ECO:0007669"/>
    <property type="project" value="TreeGrafter"/>
</dbReference>
<dbReference type="InterPro" id="IPR001083">
    <property type="entry name" value="Cu_fist_DNA-bd_dom"/>
</dbReference>
<dbReference type="PANTHER" id="PTHR28088:SF5">
    <property type="entry name" value="TRANSCRIPTIONAL ACTIVATOR HAA1-RELATED"/>
    <property type="match status" value="1"/>
</dbReference>
<evidence type="ECO:0000313" key="11">
    <source>
        <dbReference type="Proteomes" id="UP000077684"/>
    </source>
</evidence>
<feature type="compositionally biased region" description="Acidic residues" evidence="8">
    <location>
        <begin position="371"/>
        <end position="388"/>
    </location>
</feature>
<evidence type="ECO:0000313" key="10">
    <source>
        <dbReference type="EMBL" id="KAE8254487.1"/>
    </source>
</evidence>
<dbReference type="SUPFAM" id="SSF57879">
    <property type="entry name" value="Zinc domain conserved in yeast copper-regulated transcription factors"/>
    <property type="match status" value="1"/>
</dbReference>
<dbReference type="PROSITE" id="PS50073">
    <property type="entry name" value="COPPER_FIST_2"/>
    <property type="match status" value="1"/>
</dbReference>
<dbReference type="FunFam" id="3.90.430.10:FF:000001">
    <property type="entry name" value="Copper fist DNA-binding protein"/>
    <property type="match status" value="1"/>
</dbReference>
<evidence type="ECO:0000256" key="2">
    <source>
        <dbReference type="ARBA" id="ARBA00022723"/>
    </source>
</evidence>
<feature type="compositionally biased region" description="Low complexity" evidence="8">
    <location>
        <begin position="351"/>
        <end position="366"/>
    </location>
</feature>
<dbReference type="GO" id="GO:0045944">
    <property type="term" value="P:positive regulation of transcription by RNA polymerase II"/>
    <property type="evidence" value="ECO:0007669"/>
    <property type="project" value="TreeGrafter"/>
</dbReference>
<evidence type="ECO:0000259" key="9">
    <source>
        <dbReference type="PROSITE" id="PS50073"/>
    </source>
</evidence>
<accession>A0A8X7T0P7</accession>
<dbReference type="AlphaFoldDB" id="A0A8X7T0P7"/>
<dbReference type="InterPro" id="IPR051763">
    <property type="entry name" value="Copper_Homeo_Regul"/>
</dbReference>
<dbReference type="PRINTS" id="PR00617">
    <property type="entry name" value="COPPERFIST"/>
</dbReference>
<keyword evidence="4" id="KW-0186">Copper</keyword>
<keyword evidence="11" id="KW-1185">Reference proteome</keyword>
<reference evidence="10" key="1">
    <citation type="submission" date="2016-04" db="EMBL/GenBank/DDBJ databases">
        <authorList>
            <person name="Nguyen H.D."/>
            <person name="Samba Siva P."/>
            <person name="Cullis J."/>
            <person name="Levesque C.A."/>
            <person name="Hambleton S."/>
        </authorList>
    </citation>
    <scope>NUCLEOTIDE SEQUENCE</scope>
    <source>
        <strain evidence="10">DAOMC 236426</strain>
    </source>
</reference>
<keyword evidence="3" id="KW-0862">Zinc</keyword>
<protein>
    <recommendedName>
        <fullName evidence="9">Copper-fist domain-containing protein</fullName>
    </recommendedName>
</protein>
<feature type="region of interest" description="Disordered" evidence="8">
    <location>
        <begin position="220"/>
        <end position="261"/>
    </location>
</feature>
<dbReference type="SMART" id="SM00412">
    <property type="entry name" value="Cu_FIST"/>
    <property type="match status" value="1"/>
</dbReference>
<dbReference type="EMBL" id="LWDE02000050">
    <property type="protein sequence ID" value="KAE8254487.1"/>
    <property type="molecule type" value="Genomic_DNA"/>
</dbReference>
<dbReference type="Pfam" id="PF00649">
    <property type="entry name" value="Copper-fist"/>
    <property type="match status" value="1"/>
</dbReference>
<feature type="compositionally biased region" description="Basic and acidic residues" evidence="8">
    <location>
        <begin position="326"/>
        <end position="335"/>
    </location>
</feature>
<dbReference type="GO" id="GO:0006879">
    <property type="term" value="P:intracellular iron ion homeostasis"/>
    <property type="evidence" value="ECO:0007669"/>
    <property type="project" value="TreeGrafter"/>
</dbReference>
<evidence type="ECO:0000256" key="5">
    <source>
        <dbReference type="ARBA" id="ARBA00023015"/>
    </source>
</evidence>
<dbReference type="GO" id="GO:0005634">
    <property type="term" value="C:nucleus"/>
    <property type="evidence" value="ECO:0007669"/>
    <property type="project" value="UniProtKB-SubCell"/>
</dbReference>
<reference evidence="10" key="2">
    <citation type="journal article" date="2019" name="IMA Fungus">
        <title>Genome sequencing and comparison of five Tilletia species to identify candidate genes for the detection of regulated species infecting wheat.</title>
        <authorList>
            <person name="Nguyen H.D.T."/>
            <person name="Sultana T."/>
            <person name="Kesanakurti P."/>
            <person name="Hambleton S."/>
        </authorList>
    </citation>
    <scope>NUCLEOTIDE SEQUENCE</scope>
    <source>
        <strain evidence="10">DAOMC 236426</strain>
    </source>
</reference>
<dbReference type="InterPro" id="IPR036395">
    <property type="entry name" value="Cu_fist_DNA-bd_dom_sf"/>
</dbReference>
<evidence type="ECO:0000256" key="6">
    <source>
        <dbReference type="ARBA" id="ARBA00023163"/>
    </source>
</evidence>
<evidence type="ECO:0000256" key="1">
    <source>
        <dbReference type="ARBA" id="ARBA00004123"/>
    </source>
</evidence>
<feature type="region of interest" description="Disordered" evidence="8">
    <location>
        <begin position="130"/>
        <end position="164"/>
    </location>
</feature>
<dbReference type="GO" id="GO:0005507">
    <property type="term" value="F:copper ion binding"/>
    <property type="evidence" value="ECO:0007669"/>
    <property type="project" value="InterPro"/>
</dbReference>
<feature type="region of interest" description="Disordered" evidence="8">
    <location>
        <begin position="58"/>
        <end position="80"/>
    </location>
</feature>